<dbReference type="RefSeq" id="WP_142853848.1">
    <property type="nucleotide sequence ID" value="NZ_FXWW01000003.1"/>
</dbReference>
<comment type="caution">
    <text evidence="2">The sequence shown here is derived from an EMBL/GenBank/DDBJ whole genome shotgun (WGS) entry which is preliminary data.</text>
</comment>
<accession>A0A545SPX5</accession>
<keyword evidence="3" id="KW-1185">Reference proteome</keyword>
<evidence type="ECO:0000256" key="1">
    <source>
        <dbReference type="SAM" id="Phobius"/>
    </source>
</evidence>
<evidence type="ECO:0000313" key="3">
    <source>
        <dbReference type="Proteomes" id="UP000315816"/>
    </source>
</evidence>
<evidence type="ECO:0000313" key="2">
    <source>
        <dbReference type="EMBL" id="TQV67035.1"/>
    </source>
</evidence>
<name>A0A545SPX5_9RHOB</name>
<keyword evidence="1" id="KW-0812">Transmembrane</keyword>
<sequence length="165" mass="19095">MTILGAPLIDWLTLLVGLVSAMATVVLTYVIFHWTQKAEKNEITRGIQNDWRDYNLAVLGDQDLQTIEAGNHLFEGLSSFEVKKMCIYFIKLNVPYNMWIAAQNHFLDMADVDRELDNQAALMHRDQEFIETHIFPRGYDDAFCALLRKRWIAIDRSDDGKDRDA</sequence>
<keyword evidence="1" id="KW-0472">Membrane</keyword>
<gene>
    <name evidence="2" type="ORF">FIL88_10625</name>
</gene>
<evidence type="ECO:0008006" key="4">
    <source>
        <dbReference type="Google" id="ProtNLM"/>
    </source>
</evidence>
<protein>
    <recommendedName>
        <fullName evidence="4">DUF4760 domain-containing protein</fullName>
    </recommendedName>
</protein>
<dbReference type="EMBL" id="VICH01000007">
    <property type="protein sequence ID" value="TQV67035.1"/>
    <property type="molecule type" value="Genomic_DNA"/>
</dbReference>
<dbReference type="OrthoDB" id="9932340at2"/>
<organism evidence="2 3">
    <name type="scientific">Aliiroseovarius halocynthiae</name>
    <dbReference type="NCBI Taxonomy" id="985055"/>
    <lineage>
        <taxon>Bacteria</taxon>
        <taxon>Pseudomonadati</taxon>
        <taxon>Pseudomonadota</taxon>
        <taxon>Alphaproteobacteria</taxon>
        <taxon>Rhodobacterales</taxon>
        <taxon>Paracoccaceae</taxon>
        <taxon>Aliiroseovarius</taxon>
    </lineage>
</organism>
<feature type="transmembrane region" description="Helical" evidence="1">
    <location>
        <begin position="12"/>
        <end position="32"/>
    </location>
</feature>
<reference evidence="2 3" key="1">
    <citation type="submission" date="2019-06" db="EMBL/GenBank/DDBJ databases">
        <title>A novel species of marine bacteria.</title>
        <authorList>
            <person name="Wang Y."/>
        </authorList>
    </citation>
    <scope>NUCLEOTIDE SEQUENCE [LARGE SCALE GENOMIC DNA]</scope>
    <source>
        <strain evidence="2 3">MA1-10</strain>
    </source>
</reference>
<keyword evidence="1" id="KW-1133">Transmembrane helix</keyword>
<proteinExistence type="predicted"/>
<dbReference type="AlphaFoldDB" id="A0A545SPX5"/>
<dbReference type="Proteomes" id="UP000315816">
    <property type="component" value="Unassembled WGS sequence"/>
</dbReference>